<evidence type="ECO:0000256" key="9">
    <source>
        <dbReference type="PIRSR" id="PIRSR611612-51"/>
    </source>
</evidence>
<dbReference type="GO" id="GO:0043419">
    <property type="term" value="P:urea catabolic process"/>
    <property type="evidence" value="ECO:0007669"/>
    <property type="project" value="UniProtKB-UniRule"/>
</dbReference>
<feature type="binding site" evidence="6 9">
    <location>
        <position position="368"/>
    </location>
    <ligand>
        <name>Ni(2+)</name>
        <dbReference type="ChEBI" id="CHEBI:49786"/>
        <label>1</label>
    </ligand>
</feature>
<dbReference type="NCBIfam" id="TIGR01792">
    <property type="entry name" value="urease_alph"/>
    <property type="match status" value="1"/>
</dbReference>
<dbReference type="PROSITE" id="PS00145">
    <property type="entry name" value="UREASE_2"/>
    <property type="match status" value="1"/>
</dbReference>
<evidence type="ECO:0000256" key="11">
    <source>
        <dbReference type="PROSITE-ProRule" id="PRU00700"/>
    </source>
</evidence>
<dbReference type="Proteomes" id="UP000006072">
    <property type="component" value="Unassembled WGS sequence"/>
</dbReference>
<evidence type="ECO:0000256" key="7">
    <source>
        <dbReference type="NCBIfam" id="TIGR01792"/>
    </source>
</evidence>
<dbReference type="InterPro" id="IPR029754">
    <property type="entry name" value="Urease_Ni-bd"/>
</dbReference>
<keyword evidence="2 6" id="KW-0533">Nickel</keyword>
<comment type="catalytic activity">
    <reaction evidence="5 6 12">
        <text>urea + 2 H2O + H(+) = hydrogencarbonate + 2 NH4(+)</text>
        <dbReference type="Rhea" id="RHEA:20557"/>
        <dbReference type="ChEBI" id="CHEBI:15377"/>
        <dbReference type="ChEBI" id="CHEBI:15378"/>
        <dbReference type="ChEBI" id="CHEBI:16199"/>
        <dbReference type="ChEBI" id="CHEBI:17544"/>
        <dbReference type="ChEBI" id="CHEBI:28938"/>
        <dbReference type="EC" id="3.5.1.5"/>
    </reaction>
</comment>
<feature type="binding site" evidence="6 9">
    <location>
        <position position="254"/>
    </location>
    <ligand>
        <name>Ni(2+)</name>
        <dbReference type="ChEBI" id="CHEBI:49786"/>
        <label>2</label>
    </ligand>
</feature>
<dbReference type="InterPro" id="IPR011612">
    <property type="entry name" value="Urease_alpha_N_dom"/>
</dbReference>
<comment type="caution">
    <text evidence="15">The sequence shown here is derived from an EMBL/GenBank/DDBJ whole genome shotgun (WGS) entry which is preliminary data.</text>
</comment>
<dbReference type="InterPro" id="IPR011059">
    <property type="entry name" value="Metal-dep_hydrolase_composite"/>
</dbReference>
<dbReference type="CDD" id="cd00375">
    <property type="entry name" value="Urease_alpha"/>
    <property type="match status" value="1"/>
</dbReference>
<dbReference type="Gene3D" id="3.20.20.140">
    <property type="entry name" value="Metal-dependent hydrolases"/>
    <property type="match status" value="1"/>
</dbReference>
<comment type="subcellular location">
    <subcellularLocation>
        <location evidence="6 11">Cytoplasm</location>
    </subcellularLocation>
</comment>
<feature type="binding site" description="via carbamate group" evidence="6 9">
    <location>
        <position position="225"/>
    </location>
    <ligand>
        <name>Ni(2+)</name>
        <dbReference type="ChEBI" id="CHEBI:49786"/>
        <label>1</label>
    </ligand>
</feature>
<keyword evidence="4 6" id="KW-0378">Hydrolase</keyword>
<reference evidence="15 16" key="1">
    <citation type="journal article" date="2012" name="J. Bacteriol.">
        <title>Complete Genome Sequence of Mycobacterium vaccae Type Strain ATCC 25954.</title>
        <authorList>
            <person name="Ho Y.S."/>
            <person name="Adroub S.A."/>
            <person name="Abadi M."/>
            <person name="Al Alwan B."/>
            <person name="Alkhateeb R."/>
            <person name="Gao G."/>
            <person name="Ragab A."/>
            <person name="Ali S."/>
            <person name="van Soolingen D."/>
            <person name="Bitter W."/>
            <person name="Pain A."/>
            <person name="Abdallah A.M."/>
        </authorList>
    </citation>
    <scope>NUCLEOTIDE SEQUENCE [LARGE SCALE GENOMIC DNA]</scope>
    <source>
        <strain evidence="15 16">ATCC 25954</strain>
    </source>
</reference>
<evidence type="ECO:0000256" key="13">
    <source>
        <dbReference type="RuleBase" id="RU004158"/>
    </source>
</evidence>
<feature type="domain" description="Urease" evidence="14">
    <location>
        <begin position="140"/>
        <end position="576"/>
    </location>
</feature>
<dbReference type="SUPFAM" id="SSF51556">
    <property type="entry name" value="Metallo-dependent hydrolases"/>
    <property type="match status" value="1"/>
</dbReference>
<dbReference type="InterPro" id="IPR005848">
    <property type="entry name" value="Urease_asu"/>
</dbReference>
<feature type="binding site" description="via carbamate group" evidence="6 9">
    <location>
        <position position="225"/>
    </location>
    <ligand>
        <name>Ni(2+)</name>
        <dbReference type="ChEBI" id="CHEBI:49786"/>
        <label>2</label>
    </ligand>
</feature>
<comment type="PTM">
    <text evidence="6">Carboxylation allows a single lysine to coordinate two nickel ions.</text>
</comment>
<dbReference type="MEROPS" id="M38.982"/>
<feature type="binding site" evidence="6 11">
    <location>
        <position position="227"/>
    </location>
    <ligand>
        <name>substrate</name>
    </ligand>
</feature>
<dbReference type="eggNOG" id="COG0804">
    <property type="taxonomic scope" value="Bacteria"/>
</dbReference>
<dbReference type="PANTHER" id="PTHR43440">
    <property type="entry name" value="UREASE"/>
    <property type="match status" value="1"/>
</dbReference>
<dbReference type="GO" id="GO:0005737">
    <property type="term" value="C:cytoplasm"/>
    <property type="evidence" value="ECO:0007669"/>
    <property type="project" value="UniProtKB-SubCell"/>
</dbReference>
<keyword evidence="16" id="KW-1185">Reference proteome</keyword>
<proteinExistence type="inferred from homology"/>
<dbReference type="HOGENOM" id="CLU_000980_0_0_11"/>
<feature type="active site" description="Proton donor" evidence="6 10">
    <location>
        <position position="328"/>
    </location>
</feature>
<comment type="pathway">
    <text evidence="1 6">Nitrogen metabolism; urea degradation; CO(2) and NH(3) from urea (urease route): step 1/1.</text>
</comment>
<dbReference type="PRINTS" id="PR01752">
    <property type="entry name" value="UREASE"/>
</dbReference>
<dbReference type="UniPathway" id="UPA00258">
    <property type="reaction ID" value="UER00370"/>
</dbReference>
<dbReference type="RefSeq" id="WP_003930341.1">
    <property type="nucleotide sequence ID" value="NZ_JH814690.1"/>
</dbReference>
<dbReference type="Gene3D" id="2.30.40.10">
    <property type="entry name" value="Urease, subunit C, domain 1"/>
    <property type="match status" value="1"/>
</dbReference>
<evidence type="ECO:0000313" key="15">
    <source>
        <dbReference type="EMBL" id="EJZ10520.1"/>
    </source>
</evidence>
<comment type="PTM">
    <text evidence="8">Carbamylation allows a single lysine to coordinate two nickel ions.</text>
</comment>
<dbReference type="Pfam" id="PF01979">
    <property type="entry name" value="Amidohydro_1"/>
    <property type="match status" value="1"/>
</dbReference>
<dbReference type="AlphaFoldDB" id="K0UZM9"/>
<gene>
    <name evidence="6 15" type="primary">ureC</name>
    <name evidence="15" type="ORF">MVAC_09169</name>
</gene>
<accession>K0UZM9</accession>
<name>K0UZM9_MYCVA</name>
<feature type="binding site" evidence="6 9">
    <location>
        <position position="147"/>
    </location>
    <ligand>
        <name>Ni(2+)</name>
        <dbReference type="ChEBI" id="CHEBI:49786"/>
        <label>1</label>
    </ligand>
</feature>
<evidence type="ECO:0000256" key="5">
    <source>
        <dbReference type="ARBA" id="ARBA00047778"/>
    </source>
</evidence>
<dbReference type="PATRIC" id="fig|1194972.3.peg.1844"/>
<comment type="similarity">
    <text evidence="6 13">Belongs to the metallo-dependent hydrolases superfamily. Urease alpha subunit family.</text>
</comment>
<dbReference type="Pfam" id="PF00449">
    <property type="entry name" value="Urease_alpha"/>
    <property type="match status" value="1"/>
</dbReference>
<dbReference type="PANTHER" id="PTHR43440:SF1">
    <property type="entry name" value="UREASE"/>
    <property type="match status" value="1"/>
</dbReference>
<dbReference type="InterPro" id="IPR017950">
    <property type="entry name" value="Urease_AS"/>
</dbReference>
<evidence type="ECO:0000256" key="6">
    <source>
        <dbReference type="HAMAP-Rule" id="MF_01953"/>
    </source>
</evidence>
<feature type="binding site" evidence="6 9">
    <location>
        <position position="145"/>
    </location>
    <ligand>
        <name>Ni(2+)</name>
        <dbReference type="ChEBI" id="CHEBI:49786"/>
        <label>1</label>
    </ligand>
</feature>
<organism evidence="15 16">
    <name type="scientific">Mycolicibacterium vaccae ATCC 25954</name>
    <dbReference type="NCBI Taxonomy" id="1194972"/>
    <lineage>
        <taxon>Bacteria</taxon>
        <taxon>Bacillati</taxon>
        <taxon>Actinomycetota</taxon>
        <taxon>Actinomycetes</taxon>
        <taxon>Mycobacteriales</taxon>
        <taxon>Mycobacteriaceae</taxon>
        <taxon>Mycolicibacterium</taxon>
    </lineage>
</organism>
<dbReference type="InterPro" id="IPR050112">
    <property type="entry name" value="Urease_alpha_subunit"/>
</dbReference>
<feature type="binding site" evidence="6 9">
    <location>
        <position position="280"/>
    </location>
    <ligand>
        <name>Ni(2+)</name>
        <dbReference type="ChEBI" id="CHEBI:49786"/>
        <label>2</label>
    </ligand>
</feature>
<dbReference type="GO" id="GO:0016151">
    <property type="term" value="F:nickel cation binding"/>
    <property type="evidence" value="ECO:0007669"/>
    <property type="project" value="UniProtKB-UniRule"/>
</dbReference>
<comment type="cofactor">
    <cofactor evidence="6 9 12">
        <name>Ni cation</name>
        <dbReference type="ChEBI" id="CHEBI:25516"/>
    </cofactor>
    <text evidence="6 9 12">Binds 2 nickel ions per subunit.</text>
</comment>
<keyword evidence="3 6" id="KW-0479">Metal-binding</keyword>
<evidence type="ECO:0000256" key="3">
    <source>
        <dbReference type="ARBA" id="ARBA00022723"/>
    </source>
</evidence>
<feature type="modified residue" description="N6-carboxylysine" evidence="6 8">
    <location>
        <position position="225"/>
    </location>
</feature>
<dbReference type="PROSITE" id="PS51368">
    <property type="entry name" value="UREASE_3"/>
    <property type="match status" value="1"/>
</dbReference>
<evidence type="ECO:0000256" key="1">
    <source>
        <dbReference type="ARBA" id="ARBA00004897"/>
    </source>
</evidence>
<dbReference type="SUPFAM" id="SSF51338">
    <property type="entry name" value="Composite domain of metallo-dependent hydrolases"/>
    <property type="match status" value="1"/>
</dbReference>
<dbReference type="HAMAP" id="MF_01953">
    <property type="entry name" value="Urease_alpha"/>
    <property type="match status" value="1"/>
</dbReference>
<evidence type="ECO:0000256" key="8">
    <source>
        <dbReference type="PIRSR" id="PIRSR611612-50"/>
    </source>
</evidence>
<sequence length="576" mass="61238">MGHRISRRHYAELYGPTTGDRVRLADTELLAKVEHDATVYGDESVFGGGKTMREGMGVHGDITNGQESNCAGALDFVITNVLIIDAVLGIRKADIGIRDGRIAGIGKSGNPRTMDGVDPELIIGAGTDIRAGEGMIATAGGIDVHVHFDSAGLVEEAISSGITTMIGGGLGPVTVGITSSGPNNLARMLRAAEGFPMNFGFIANGSASSTAPLIEQGLAGAIGYKIHEDWGATPAAIRASLDAGDELDLQVQIHTDTLNESGFFEDTMRAIGGRPIHTYHAEGAGGGHAPDIMRVVGEPYCLPSSTNPTNPYTLNTFDEHLDMVMVCHHLNPRIPEDVAFAESRIRRETIAAEDVLHDLGAISAMGSDSQGMGRIGETIARTWQLASHMRATRGALPGDEGTGADNARILRYVAKLTINPARLFGIDHEVGSLEPGKLADIVLWEPKFFGIRPEVVFKGGFPAWSVMGEANASLMTCEPLRYRPQWAAFGRTPADVSVNFVAGAALDAGLGQQLGLDTRLVACRGARALTKADLLHNDYLPDITIEPDTYRVTVDGQPCVSTPMTRVPLGRRYTLK</sequence>
<keyword evidence="6 11" id="KW-0963">Cytoplasm</keyword>
<dbReference type="InterPro" id="IPR006680">
    <property type="entry name" value="Amidohydro-rel"/>
</dbReference>
<dbReference type="EMBL" id="ALQA01000014">
    <property type="protein sequence ID" value="EJZ10520.1"/>
    <property type="molecule type" value="Genomic_DNA"/>
</dbReference>
<evidence type="ECO:0000256" key="10">
    <source>
        <dbReference type="PIRSR" id="PIRSR611612-52"/>
    </source>
</evidence>
<protein>
    <recommendedName>
        <fullName evidence="6 7">Urease subunit alpha</fullName>
        <ecNumber evidence="6 7">3.5.1.5</ecNumber>
    </recommendedName>
    <alternativeName>
        <fullName evidence="6">Urea amidohydrolase subunit alpha</fullName>
    </alternativeName>
</protein>
<dbReference type="InterPro" id="IPR032466">
    <property type="entry name" value="Metal_Hydrolase"/>
</dbReference>
<dbReference type="PROSITE" id="PS01120">
    <property type="entry name" value="UREASE_1"/>
    <property type="match status" value="1"/>
</dbReference>
<dbReference type="NCBIfam" id="NF009686">
    <property type="entry name" value="PRK13207.1"/>
    <property type="match status" value="1"/>
</dbReference>
<dbReference type="GO" id="GO:0009039">
    <property type="term" value="F:urease activity"/>
    <property type="evidence" value="ECO:0007669"/>
    <property type="project" value="UniProtKB-UniRule"/>
</dbReference>
<evidence type="ECO:0000256" key="12">
    <source>
        <dbReference type="RuleBase" id="RU000510"/>
    </source>
</evidence>
<evidence type="ECO:0000259" key="14">
    <source>
        <dbReference type="PROSITE" id="PS51368"/>
    </source>
</evidence>
<evidence type="ECO:0000256" key="4">
    <source>
        <dbReference type="ARBA" id="ARBA00022801"/>
    </source>
</evidence>
<evidence type="ECO:0000313" key="16">
    <source>
        <dbReference type="Proteomes" id="UP000006072"/>
    </source>
</evidence>
<comment type="subunit">
    <text evidence="6">Heterotrimer of UreA (gamma), UreB (beta) and UreC (alpha) subunits. Three heterotrimers associate to form the active enzyme.</text>
</comment>
<dbReference type="EC" id="3.5.1.5" evidence="6 7"/>
<evidence type="ECO:0000256" key="2">
    <source>
        <dbReference type="ARBA" id="ARBA00022596"/>
    </source>
</evidence>
<dbReference type="InterPro" id="IPR017951">
    <property type="entry name" value="Urease_asu_c"/>
</dbReference>